<organism evidence="2">
    <name type="scientific">marine sediment metagenome</name>
    <dbReference type="NCBI Taxonomy" id="412755"/>
    <lineage>
        <taxon>unclassified sequences</taxon>
        <taxon>metagenomes</taxon>
        <taxon>ecological metagenomes</taxon>
    </lineage>
</organism>
<feature type="non-terminal residue" evidence="2">
    <location>
        <position position="1"/>
    </location>
</feature>
<reference evidence="2" key="1">
    <citation type="journal article" date="2014" name="Front. Microbiol.">
        <title>High frequency of phylogenetically diverse reductive dehalogenase-homologous genes in deep subseafloor sedimentary metagenomes.</title>
        <authorList>
            <person name="Kawai M."/>
            <person name="Futagami T."/>
            <person name="Toyoda A."/>
            <person name="Takaki Y."/>
            <person name="Nishi S."/>
            <person name="Hori S."/>
            <person name="Arai W."/>
            <person name="Tsubouchi T."/>
            <person name="Morono Y."/>
            <person name="Uchiyama I."/>
            <person name="Ito T."/>
            <person name="Fujiyama A."/>
            <person name="Inagaki F."/>
            <person name="Takami H."/>
        </authorList>
    </citation>
    <scope>NUCLEOTIDE SEQUENCE</scope>
    <source>
        <strain evidence="2">Expedition CK06-06</strain>
    </source>
</reference>
<gene>
    <name evidence="2" type="ORF">S01H4_37538</name>
</gene>
<dbReference type="EMBL" id="BART01020177">
    <property type="protein sequence ID" value="GAH01040.1"/>
    <property type="molecule type" value="Genomic_DNA"/>
</dbReference>
<dbReference type="AlphaFoldDB" id="X1CYD6"/>
<feature type="compositionally biased region" description="Polar residues" evidence="1">
    <location>
        <begin position="206"/>
        <end position="219"/>
    </location>
</feature>
<name>X1CYD6_9ZZZZ</name>
<protein>
    <submittedName>
        <fullName evidence="2">Uncharacterized protein</fullName>
    </submittedName>
</protein>
<feature type="region of interest" description="Disordered" evidence="1">
    <location>
        <begin position="205"/>
        <end position="234"/>
    </location>
</feature>
<accession>X1CYD6</accession>
<evidence type="ECO:0000256" key="1">
    <source>
        <dbReference type="SAM" id="MobiDB-lite"/>
    </source>
</evidence>
<proteinExistence type="predicted"/>
<feature type="non-terminal residue" evidence="2">
    <location>
        <position position="293"/>
    </location>
</feature>
<sequence length="293" mass="33377">GQSNPKQWWQLAKPIRDELMRDGLSKTCATQIVIGWANPKQWWQEAKPIRDELEKDGLSKAFATQIVIKQSNPKQWWQEAEPIRDELEKDGLSKAFATQIVIGWANPKQWWQLAEPIRDELVRDGLSKTFATQIVIKQANPKQWWQIVKSIIDKIIVLNPSLSKSELLFIFINTAPENLSGKVFGIKNSQLIVILKPLQELKRQKTASSPLRQKRSASSPVRAPPWGTSPVGSSSPLISRRLKIIKKSKYKLGQNGGRLSAIEQDYWNWLGEELSQKYFLDKEAESVSNALVS</sequence>
<evidence type="ECO:0000313" key="2">
    <source>
        <dbReference type="EMBL" id="GAH01040.1"/>
    </source>
</evidence>
<comment type="caution">
    <text evidence="2">The sequence shown here is derived from an EMBL/GenBank/DDBJ whole genome shotgun (WGS) entry which is preliminary data.</text>
</comment>